<accession>A0A8H3FZT2</accession>
<evidence type="ECO:0000256" key="1">
    <source>
        <dbReference type="ARBA" id="ARBA00004141"/>
    </source>
</evidence>
<keyword evidence="4 5" id="KW-0472">Membrane</keyword>
<keyword evidence="7" id="KW-1185">Reference proteome</keyword>
<dbReference type="Gene3D" id="1.20.1250.20">
    <property type="entry name" value="MFS general substrate transporter like domains"/>
    <property type="match status" value="1"/>
</dbReference>
<evidence type="ECO:0000256" key="5">
    <source>
        <dbReference type="SAM" id="Phobius"/>
    </source>
</evidence>
<reference evidence="6" key="1">
    <citation type="submission" date="2021-03" db="EMBL/GenBank/DDBJ databases">
        <authorList>
            <person name="Tagirdzhanova G."/>
        </authorList>
    </citation>
    <scope>NUCLEOTIDE SEQUENCE</scope>
</reference>
<feature type="transmembrane region" description="Helical" evidence="5">
    <location>
        <begin position="153"/>
        <end position="174"/>
    </location>
</feature>
<dbReference type="Pfam" id="PF07690">
    <property type="entry name" value="MFS_1"/>
    <property type="match status" value="1"/>
</dbReference>
<dbReference type="SUPFAM" id="SSF103473">
    <property type="entry name" value="MFS general substrate transporter"/>
    <property type="match status" value="1"/>
</dbReference>
<name>A0A8H3FZT2_9LECA</name>
<feature type="transmembrane region" description="Helical" evidence="5">
    <location>
        <begin position="78"/>
        <end position="100"/>
    </location>
</feature>
<keyword evidence="3 5" id="KW-1133">Transmembrane helix</keyword>
<evidence type="ECO:0008006" key="8">
    <source>
        <dbReference type="Google" id="ProtNLM"/>
    </source>
</evidence>
<dbReference type="GO" id="GO:0000329">
    <property type="term" value="C:fungal-type vacuole membrane"/>
    <property type="evidence" value="ECO:0007669"/>
    <property type="project" value="TreeGrafter"/>
</dbReference>
<comment type="subcellular location">
    <subcellularLocation>
        <location evidence="1">Membrane</location>
        <topology evidence="1">Multi-pass membrane protein</topology>
    </subcellularLocation>
</comment>
<sequence>MDAYWRCSRSFLGELAISALCLIVAAFQTLPQKKASTGSPAVKRRLDVPGLIAFALTMLAFLILLDLGVRIGTLKHPLVISSAVAFLVFGIAFILIEAYWATQPIIPLSLIKKRSVGFQYLAQMLNMSAQFSIITNIATFFAQTENATNTVAALHLVPAYVGNALGAFIGGLVIKRIRRLKVISIIASVITIAALVLIAVRWRGPIPIWESLYILPTAIGVGLLNSSQFVALSLVVEKSQLATSIGMFFLSQQLGMMLGASVSAVVLTSVFRKGLMKILGSDEGSMQVWTVKQPTFLSSPLIDAIHQLIDNILKSRRIATALPQPLRDDVLSSYLGGFHAIASKYFI</sequence>
<dbReference type="EMBL" id="CAJPDS010000071">
    <property type="protein sequence ID" value="CAF9933949.1"/>
    <property type="molecule type" value="Genomic_DNA"/>
</dbReference>
<dbReference type="OrthoDB" id="6770063at2759"/>
<keyword evidence="2 5" id="KW-0812">Transmembrane</keyword>
<feature type="transmembrane region" description="Helical" evidence="5">
    <location>
        <begin position="12"/>
        <end position="30"/>
    </location>
</feature>
<dbReference type="GO" id="GO:0015174">
    <property type="term" value="F:basic amino acid transmembrane transporter activity"/>
    <property type="evidence" value="ECO:0007669"/>
    <property type="project" value="TreeGrafter"/>
</dbReference>
<feature type="transmembrane region" description="Helical" evidence="5">
    <location>
        <begin position="248"/>
        <end position="271"/>
    </location>
</feature>
<dbReference type="AlphaFoldDB" id="A0A8H3FZT2"/>
<dbReference type="InterPro" id="IPR036259">
    <property type="entry name" value="MFS_trans_sf"/>
</dbReference>
<comment type="caution">
    <text evidence="6">The sequence shown here is derived from an EMBL/GenBank/DDBJ whole genome shotgun (WGS) entry which is preliminary data.</text>
</comment>
<dbReference type="PANTHER" id="PTHR23501:SF33">
    <property type="entry name" value="MAJOR FACILITATOR SUPERFAMILY (MFS) PROFILE DOMAIN-CONTAINING PROTEIN"/>
    <property type="match status" value="1"/>
</dbReference>
<feature type="transmembrane region" description="Helical" evidence="5">
    <location>
        <begin position="180"/>
        <end position="200"/>
    </location>
</feature>
<evidence type="ECO:0000256" key="3">
    <source>
        <dbReference type="ARBA" id="ARBA00022989"/>
    </source>
</evidence>
<evidence type="ECO:0000313" key="7">
    <source>
        <dbReference type="Proteomes" id="UP000664521"/>
    </source>
</evidence>
<dbReference type="Proteomes" id="UP000664521">
    <property type="component" value="Unassembled WGS sequence"/>
</dbReference>
<feature type="transmembrane region" description="Helical" evidence="5">
    <location>
        <begin position="212"/>
        <end position="236"/>
    </location>
</feature>
<evidence type="ECO:0000256" key="2">
    <source>
        <dbReference type="ARBA" id="ARBA00022692"/>
    </source>
</evidence>
<evidence type="ECO:0000256" key="4">
    <source>
        <dbReference type="ARBA" id="ARBA00023136"/>
    </source>
</evidence>
<dbReference type="InterPro" id="IPR011701">
    <property type="entry name" value="MFS"/>
</dbReference>
<proteinExistence type="predicted"/>
<evidence type="ECO:0000313" key="6">
    <source>
        <dbReference type="EMBL" id="CAF9933949.1"/>
    </source>
</evidence>
<feature type="transmembrane region" description="Helical" evidence="5">
    <location>
        <begin position="50"/>
        <end position="69"/>
    </location>
</feature>
<dbReference type="PANTHER" id="PTHR23501">
    <property type="entry name" value="MAJOR FACILITATOR SUPERFAMILY"/>
    <property type="match status" value="1"/>
</dbReference>
<gene>
    <name evidence="6" type="ORF">HETSPECPRED_009060</name>
</gene>
<organism evidence="6 7">
    <name type="scientific">Heterodermia speciosa</name>
    <dbReference type="NCBI Taxonomy" id="116794"/>
    <lineage>
        <taxon>Eukaryota</taxon>
        <taxon>Fungi</taxon>
        <taxon>Dikarya</taxon>
        <taxon>Ascomycota</taxon>
        <taxon>Pezizomycotina</taxon>
        <taxon>Lecanoromycetes</taxon>
        <taxon>OSLEUM clade</taxon>
        <taxon>Lecanoromycetidae</taxon>
        <taxon>Caliciales</taxon>
        <taxon>Physciaceae</taxon>
        <taxon>Heterodermia</taxon>
    </lineage>
</organism>
<protein>
    <recommendedName>
        <fullName evidence="8">MFS transporter</fullName>
    </recommendedName>
</protein>